<evidence type="ECO:0000259" key="3">
    <source>
        <dbReference type="Pfam" id="PF19305"/>
    </source>
</evidence>
<dbReference type="Proteomes" id="UP000433406">
    <property type="component" value="Unassembled WGS sequence"/>
</dbReference>
<dbReference type="InterPro" id="IPR042188">
    <property type="entry name" value="MmgE/PrpD_sf_2"/>
</dbReference>
<dbReference type="InterPro" id="IPR005656">
    <property type="entry name" value="MmgE_PrpD"/>
</dbReference>
<organism evidence="4 5">
    <name type="scientific">Nocardioides marmotae</name>
    <dbReference type="NCBI Taxonomy" id="2663857"/>
    <lineage>
        <taxon>Bacteria</taxon>
        <taxon>Bacillati</taxon>
        <taxon>Actinomycetota</taxon>
        <taxon>Actinomycetes</taxon>
        <taxon>Propionibacteriales</taxon>
        <taxon>Nocardioidaceae</taxon>
        <taxon>Nocardioides</taxon>
    </lineage>
</organism>
<dbReference type="InterPro" id="IPR045336">
    <property type="entry name" value="MmgE_PrpD_N"/>
</dbReference>
<evidence type="ECO:0000313" key="5">
    <source>
        <dbReference type="Proteomes" id="UP000433406"/>
    </source>
</evidence>
<dbReference type="InterPro" id="IPR042183">
    <property type="entry name" value="MmgE/PrpD_sf_1"/>
</dbReference>
<evidence type="ECO:0000256" key="1">
    <source>
        <dbReference type="ARBA" id="ARBA00006174"/>
    </source>
</evidence>
<dbReference type="PANTHER" id="PTHR16943">
    <property type="entry name" value="2-METHYLCITRATE DEHYDRATASE-RELATED"/>
    <property type="match status" value="1"/>
</dbReference>
<feature type="domain" description="MmgE/PrpD N-terminal" evidence="2">
    <location>
        <begin position="27"/>
        <end position="255"/>
    </location>
</feature>
<protein>
    <submittedName>
        <fullName evidence="4">MmgE/PrpD family protein</fullName>
    </submittedName>
</protein>
<dbReference type="AlphaFoldDB" id="A0A6I3J079"/>
<gene>
    <name evidence="4" type="ORF">GGQ22_00480</name>
</gene>
<proteinExistence type="inferred from homology"/>
<comment type="caution">
    <text evidence="4">The sequence shown here is derived from an EMBL/GenBank/DDBJ whole genome shotgun (WGS) entry which is preliminary data.</text>
</comment>
<dbReference type="EMBL" id="WLCI01000002">
    <property type="protein sequence ID" value="MTB93546.1"/>
    <property type="molecule type" value="Genomic_DNA"/>
</dbReference>
<dbReference type="InterPro" id="IPR045337">
    <property type="entry name" value="MmgE_PrpD_C"/>
</dbReference>
<dbReference type="SUPFAM" id="SSF103378">
    <property type="entry name" value="2-methylcitrate dehydratase PrpD"/>
    <property type="match status" value="1"/>
</dbReference>
<dbReference type="GO" id="GO:0016829">
    <property type="term" value="F:lyase activity"/>
    <property type="evidence" value="ECO:0007669"/>
    <property type="project" value="InterPro"/>
</dbReference>
<dbReference type="RefSeq" id="WP_171895985.1">
    <property type="nucleotide sequence ID" value="NZ_CP053660.1"/>
</dbReference>
<dbReference type="PANTHER" id="PTHR16943:SF8">
    <property type="entry name" value="2-METHYLCITRATE DEHYDRATASE"/>
    <property type="match status" value="1"/>
</dbReference>
<sequence length="466" mass="48469">MSPASPVHPGATAALVAFVTDRSRPADPATRAALRDLVVDTVGVAVAGRTTEPVRLLEDWLREEEPAERGAVRPGTAAAWGSPRRLGPADAALVNGTAAHALDWDDAAPSMAMHPAAVLLPTLFALAARRPVSGPELDAAYCVGSAVFRAVSETLPHALHYGRGWHNTSTTGRLAATAAGAHLLGTPPATTAHAIGMAASMAAGSLANFGSMTKPMHAGLAARDAVMALGLASRGFTANPAQLEARGGFLHLFGEYDAGLAARLGERLEHWATAWVHDFAIKPYPSCFATQRAIDAARELRAELAAQGSGPADVARVEVSLEHGGTRPLRDAPPRTGLEAKFSVEYTVALALVAGDVVLDDFTDAALARPDVAALAPRVHLSERPPAEGPGHTVVRVHTAAGRVLERTVHHSRGDAHNPLTAPELAAKFRQCAGPDSDAWFEQLRAVPDAASTADLQTVLAGPPRA</sequence>
<evidence type="ECO:0000259" key="2">
    <source>
        <dbReference type="Pfam" id="PF03972"/>
    </source>
</evidence>
<dbReference type="Pfam" id="PF03972">
    <property type="entry name" value="MmgE_PrpD_N"/>
    <property type="match status" value="1"/>
</dbReference>
<reference evidence="4 5" key="1">
    <citation type="submission" date="2019-10" db="EMBL/GenBank/DDBJ databases">
        <title>Nocardioides novel species isolated from the excrement of Marmot.</title>
        <authorList>
            <person name="Zhang G."/>
        </authorList>
    </citation>
    <scope>NUCLEOTIDE SEQUENCE [LARGE SCALE GENOMIC DNA]</scope>
    <source>
        <strain evidence="5">zg-579</strain>
    </source>
</reference>
<comment type="similarity">
    <text evidence="1">Belongs to the PrpD family.</text>
</comment>
<dbReference type="Pfam" id="PF19305">
    <property type="entry name" value="MmgE_PrpD_C"/>
    <property type="match status" value="1"/>
</dbReference>
<dbReference type="Gene3D" id="3.30.1330.120">
    <property type="entry name" value="2-methylcitrate dehydratase PrpD"/>
    <property type="match status" value="1"/>
</dbReference>
<dbReference type="InterPro" id="IPR036148">
    <property type="entry name" value="MmgE/PrpD_sf"/>
</dbReference>
<evidence type="ECO:0000313" key="4">
    <source>
        <dbReference type="EMBL" id="MTB93546.1"/>
    </source>
</evidence>
<feature type="domain" description="MmgE/PrpD C-terminal" evidence="3">
    <location>
        <begin position="284"/>
        <end position="434"/>
    </location>
</feature>
<accession>A0A6I3J079</accession>
<keyword evidence="5" id="KW-1185">Reference proteome</keyword>
<name>A0A6I3J079_9ACTN</name>
<dbReference type="Gene3D" id="1.10.4100.10">
    <property type="entry name" value="2-methylcitrate dehydratase PrpD"/>
    <property type="match status" value="1"/>
</dbReference>